<dbReference type="PANTHER" id="PTHR24305">
    <property type="entry name" value="CYTOCHROME P450"/>
    <property type="match status" value="1"/>
</dbReference>
<name>A0A231H3G1_9NOCA</name>
<dbReference type="SUPFAM" id="SSF48264">
    <property type="entry name" value="Cytochrome P450"/>
    <property type="match status" value="1"/>
</dbReference>
<dbReference type="InterPro" id="IPR050121">
    <property type="entry name" value="Cytochrome_P450_monoxygenase"/>
</dbReference>
<dbReference type="GO" id="GO:0016705">
    <property type="term" value="F:oxidoreductase activity, acting on paired donors, with incorporation or reduction of molecular oxygen"/>
    <property type="evidence" value="ECO:0007669"/>
    <property type="project" value="InterPro"/>
</dbReference>
<dbReference type="PANTHER" id="PTHR24305:SF166">
    <property type="entry name" value="CYTOCHROME P450 12A4, MITOCHONDRIAL-RELATED"/>
    <property type="match status" value="1"/>
</dbReference>
<dbReference type="Proteomes" id="UP000215506">
    <property type="component" value="Unassembled WGS sequence"/>
</dbReference>
<protein>
    <submittedName>
        <fullName evidence="3">Bifunctional cytochrome P450/NADPH--P450 reductase 2</fullName>
    </submittedName>
</protein>
<feature type="compositionally biased region" description="Basic and acidic residues" evidence="2">
    <location>
        <begin position="1"/>
        <end position="15"/>
    </location>
</feature>
<gene>
    <name evidence="3" type="primary">cypB</name>
    <name evidence="3" type="ORF">B7C42_04271</name>
</gene>
<dbReference type="AlphaFoldDB" id="A0A231H3G1"/>
<feature type="region of interest" description="Disordered" evidence="2">
    <location>
        <begin position="1"/>
        <end position="33"/>
    </location>
</feature>
<dbReference type="Gene3D" id="1.10.630.10">
    <property type="entry name" value="Cytochrome P450"/>
    <property type="match status" value="1"/>
</dbReference>
<keyword evidence="4" id="KW-1185">Reference proteome</keyword>
<evidence type="ECO:0000313" key="3">
    <source>
        <dbReference type="EMBL" id="OXR43404.1"/>
    </source>
</evidence>
<dbReference type="InterPro" id="IPR036396">
    <property type="entry name" value="Cyt_P450_sf"/>
</dbReference>
<dbReference type="EMBL" id="NGAF01000009">
    <property type="protein sequence ID" value="OXR43404.1"/>
    <property type="molecule type" value="Genomic_DNA"/>
</dbReference>
<dbReference type="GO" id="GO:0020037">
    <property type="term" value="F:heme binding"/>
    <property type="evidence" value="ECO:0007669"/>
    <property type="project" value="InterPro"/>
</dbReference>
<dbReference type="InterPro" id="IPR001128">
    <property type="entry name" value="Cyt_P450"/>
</dbReference>
<sequence length="482" mass="53316">MHREPDPHGDTDSRSPADPARPTPAPGRAAHRLTGPRAAAAVADLGLASVAAGVIARRRGMMAVLERLGADDRAVHRMHRLRREFGSGPVELVLPGRRVVVPLDPADIPRILDGAPSPFHPANREKIAALRTFQPHGVLISEGAARDQRRRLNEQALDTDRPLHHLADPFAGVVADAAREQIRTAIQRGGLDAAHFTTDWWRLVRRIVLGRRAREDDSITDRLWRLRAAGNWSYFARPHRRLRERFYEQLYDYVQTAETDSLAGALTQLPAPGAVDPVGQIPHWLFAFDAAGMATIRALAVLSTHPEQLARARLDAQEPERAMPRPYLRACVLESVRLWPTTPAILRDTTEDTEWGHGDDRFTVAAGAALLIPVPAFHRDADTLPFAHAFEPDIWLDGRAERYPQLVPFSAGPARCPGRDLVLFLTTSLLAHLIDELDLELRSHPRPIPGAALPITFDNFRIDFTARARALQAAQSPSSAGR</sequence>
<evidence type="ECO:0000256" key="2">
    <source>
        <dbReference type="SAM" id="MobiDB-lite"/>
    </source>
</evidence>
<comment type="similarity">
    <text evidence="1">Belongs to the cytochrome P450 family.</text>
</comment>
<accession>A0A231H3G1</accession>
<organism evidence="3 4">
    <name type="scientific">Nocardia cerradoensis</name>
    <dbReference type="NCBI Taxonomy" id="85688"/>
    <lineage>
        <taxon>Bacteria</taxon>
        <taxon>Bacillati</taxon>
        <taxon>Actinomycetota</taxon>
        <taxon>Actinomycetes</taxon>
        <taxon>Mycobacteriales</taxon>
        <taxon>Nocardiaceae</taxon>
        <taxon>Nocardia</taxon>
    </lineage>
</organism>
<dbReference type="Pfam" id="PF00067">
    <property type="entry name" value="p450"/>
    <property type="match status" value="1"/>
</dbReference>
<evidence type="ECO:0000256" key="1">
    <source>
        <dbReference type="ARBA" id="ARBA00010617"/>
    </source>
</evidence>
<dbReference type="GO" id="GO:0005506">
    <property type="term" value="F:iron ion binding"/>
    <property type="evidence" value="ECO:0007669"/>
    <property type="project" value="InterPro"/>
</dbReference>
<proteinExistence type="inferred from homology"/>
<dbReference type="GO" id="GO:0004497">
    <property type="term" value="F:monooxygenase activity"/>
    <property type="evidence" value="ECO:0007669"/>
    <property type="project" value="InterPro"/>
</dbReference>
<comment type="caution">
    <text evidence="3">The sequence shown here is derived from an EMBL/GenBank/DDBJ whole genome shotgun (WGS) entry which is preliminary data.</text>
</comment>
<evidence type="ECO:0000313" key="4">
    <source>
        <dbReference type="Proteomes" id="UP000215506"/>
    </source>
</evidence>
<reference evidence="3 4" key="1">
    <citation type="submission" date="2017-07" db="EMBL/GenBank/DDBJ databases">
        <title>First draft Genome Sequence of Nocardia cerradoensis isolated from human infection.</title>
        <authorList>
            <person name="Carrasco G."/>
        </authorList>
    </citation>
    <scope>NUCLEOTIDE SEQUENCE [LARGE SCALE GENOMIC DNA]</scope>
    <source>
        <strain evidence="3 4">CNM20130759</strain>
    </source>
</reference>